<dbReference type="InterPro" id="IPR030678">
    <property type="entry name" value="Peptide/Ni-bd"/>
</dbReference>
<dbReference type="PIRSF" id="PIRSF002741">
    <property type="entry name" value="MppA"/>
    <property type="match status" value="1"/>
</dbReference>
<dbReference type="Gene3D" id="3.10.105.10">
    <property type="entry name" value="Dipeptide-binding Protein, Domain 3"/>
    <property type="match status" value="1"/>
</dbReference>
<reference evidence="4" key="1">
    <citation type="journal article" date="2019" name="Int. J. Syst. Evol. Microbiol.">
        <title>The Global Catalogue of Microorganisms (GCM) 10K type strain sequencing project: providing services to taxonomists for standard genome sequencing and annotation.</title>
        <authorList>
            <consortium name="The Broad Institute Genomics Platform"/>
            <consortium name="The Broad Institute Genome Sequencing Center for Infectious Disease"/>
            <person name="Wu L."/>
            <person name="Ma J."/>
        </authorList>
    </citation>
    <scope>NUCLEOTIDE SEQUENCE [LARGE SCALE GENOMIC DNA]</scope>
    <source>
        <strain evidence="4">JCM 9458</strain>
    </source>
</reference>
<proteinExistence type="predicted"/>
<dbReference type="Proteomes" id="UP001501676">
    <property type="component" value="Unassembled WGS sequence"/>
</dbReference>
<dbReference type="InterPro" id="IPR000914">
    <property type="entry name" value="SBP_5_dom"/>
</dbReference>
<gene>
    <name evidence="3" type="ORF">GCM10020369_55770</name>
</gene>
<name>A0ABP6T472_9ACTN</name>
<dbReference type="PANTHER" id="PTHR30290">
    <property type="entry name" value="PERIPLASMIC BINDING COMPONENT OF ABC TRANSPORTER"/>
    <property type="match status" value="1"/>
</dbReference>
<dbReference type="EMBL" id="BAAAYN010000039">
    <property type="protein sequence ID" value="GAA3392782.1"/>
    <property type="molecule type" value="Genomic_DNA"/>
</dbReference>
<evidence type="ECO:0000313" key="3">
    <source>
        <dbReference type="EMBL" id="GAA3392782.1"/>
    </source>
</evidence>
<accession>A0ABP6T472</accession>
<protein>
    <submittedName>
        <fullName evidence="3">ABC transporter substrate-binding protein</fullName>
    </submittedName>
</protein>
<dbReference type="RefSeq" id="WP_376980974.1">
    <property type="nucleotide sequence ID" value="NZ_JBHMDE010000026.1"/>
</dbReference>
<feature type="chain" id="PRO_5045240292" evidence="1">
    <location>
        <begin position="28"/>
        <end position="509"/>
    </location>
</feature>
<dbReference type="Pfam" id="PF00496">
    <property type="entry name" value="SBP_bac_5"/>
    <property type="match status" value="1"/>
</dbReference>
<feature type="domain" description="Solute-binding protein family 5" evidence="2">
    <location>
        <begin position="81"/>
        <end position="414"/>
    </location>
</feature>
<dbReference type="SUPFAM" id="SSF53850">
    <property type="entry name" value="Periplasmic binding protein-like II"/>
    <property type="match status" value="1"/>
</dbReference>
<keyword evidence="1" id="KW-0732">Signal</keyword>
<sequence length="509" mass="54171">MKILSRSVRRAVLVGAAALLLTASACSDPDSDSGSESAASITIGMQAPINSFDPADLLEGQQAYVWSALYDTLLHIDNDGKLQPNAAESWKYSDDARTLTLKLRDKMTFSSGDTVTAAAVKATLEHTIASAGSQRGNLEAVTAVEAPDERTVVLSLSRPDSSLLISLSQGAGVIGDPKTLNTPRTTLDPVGSGPYVLDRKATVNGSRYVLQRRDDYWNADAYPFRTLTVRVIADRTALFNALLSGELDAGTVDASQARAVKGAGRQLKRVEGVAIATLDLNDRAGTLAKPLGDVRVRRAINMAFDRSKIVEKIIGGLGQPTTQIFTPQSPAFDPALDKKYPYDPAAARKLLAEAGYAAGFSLTIPATVVSQILQPTITQSLGDIGITVNWKPVPPQDSGQTKEYAVYFNMAGTTPTPRTITLKLAPDGSKNPFKYKTPELAALIDKASTVTDPEQAAGIYQQINAYVVDDAWFAPIFSISANWVTKSGIEYLGNGAGLLSSVRTFGVTG</sequence>
<evidence type="ECO:0000313" key="4">
    <source>
        <dbReference type="Proteomes" id="UP001501676"/>
    </source>
</evidence>
<feature type="signal peptide" evidence="1">
    <location>
        <begin position="1"/>
        <end position="27"/>
    </location>
</feature>
<organism evidence="3 4">
    <name type="scientific">Cryptosporangium minutisporangium</name>
    <dbReference type="NCBI Taxonomy" id="113569"/>
    <lineage>
        <taxon>Bacteria</taxon>
        <taxon>Bacillati</taxon>
        <taxon>Actinomycetota</taxon>
        <taxon>Actinomycetes</taxon>
        <taxon>Cryptosporangiales</taxon>
        <taxon>Cryptosporangiaceae</taxon>
        <taxon>Cryptosporangium</taxon>
    </lineage>
</organism>
<evidence type="ECO:0000259" key="2">
    <source>
        <dbReference type="Pfam" id="PF00496"/>
    </source>
</evidence>
<dbReference type="InterPro" id="IPR039424">
    <property type="entry name" value="SBP_5"/>
</dbReference>
<dbReference type="PROSITE" id="PS51257">
    <property type="entry name" value="PROKAR_LIPOPROTEIN"/>
    <property type="match status" value="1"/>
</dbReference>
<comment type="caution">
    <text evidence="3">The sequence shown here is derived from an EMBL/GenBank/DDBJ whole genome shotgun (WGS) entry which is preliminary data.</text>
</comment>
<keyword evidence="4" id="KW-1185">Reference proteome</keyword>
<dbReference type="Gene3D" id="3.40.190.10">
    <property type="entry name" value="Periplasmic binding protein-like II"/>
    <property type="match status" value="1"/>
</dbReference>
<evidence type="ECO:0000256" key="1">
    <source>
        <dbReference type="SAM" id="SignalP"/>
    </source>
</evidence>